<dbReference type="AlphaFoldDB" id="A0A834VB65"/>
<evidence type="ECO:0000313" key="3">
    <source>
        <dbReference type="Proteomes" id="UP000070412"/>
    </source>
</evidence>
<feature type="non-terminal residue" evidence="1">
    <location>
        <position position="1"/>
    </location>
</feature>
<reference evidence="2" key="3">
    <citation type="submission" date="2022-06" db="UniProtKB">
        <authorList>
            <consortium name="EnsemblMetazoa"/>
        </authorList>
    </citation>
    <scope>IDENTIFICATION</scope>
</reference>
<reference evidence="1" key="2">
    <citation type="submission" date="2020-01" db="EMBL/GenBank/DDBJ databases">
        <authorList>
            <person name="Korhonen P.K.K."/>
            <person name="Guangxu M.G."/>
            <person name="Wang T.W."/>
            <person name="Stroehlein A.J.S."/>
            <person name="Young N.D."/>
            <person name="Ang C.-S.A."/>
            <person name="Fernando D.W.F."/>
            <person name="Lu H.L."/>
            <person name="Taylor S.T."/>
            <person name="Ehtesham M.E.M."/>
            <person name="Najaraj S.H.N."/>
            <person name="Harsha G.H.G."/>
            <person name="Madugundu A.M."/>
            <person name="Renuse S.R."/>
            <person name="Holt D.H."/>
            <person name="Pandey A.P."/>
            <person name="Papenfuss A.P."/>
            <person name="Gasser R.B.G."/>
            <person name="Fischer K.F."/>
        </authorList>
    </citation>
    <scope>NUCLEOTIDE SEQUENCE</scope>
    <source>
        <strain evidence="1">SSS_KF_BRIS2020</strain>
    </source>
</reference>
<protein>
    <submittedName>
        <fullName evidence="1 2">Uncharacterized protein</fullName>
    </submittedName>
</protein>
<dbReference type="Proteomes" id="UP000070412">
    <property type="component" value="Unassembled WGS sequence"/>
</dbReference>
<organism evidence="1">
    <name type="scientific">Sarcoptes scabiei</name>
    <name type="common">Itch mite</name>
    <name type="synonym">Acarus scabiei</name>
    <dbReference type="NCBI Taxonomy" id="52283"/>
    <lineage>
        <taxon>Eukaryota</taxon>
        <taxon>Metazoa</taxon>
        <taxon>Ecdysozoa</taxon>
        <taxon>Arthropoda</taxon>
        <taxon>Chelicerata</taxon>
        <taxon>Arachnida</taxon>
        <taxon>Acari</taxon>
        <taxon>Acariformes</taxon>
        <taxon>Sarcoptiformes</taxon>
        <taxon>Astigmata</taxon>
        <taxon>Psoroptidia</taxon>
        <taxon>Sarcoptoidea</taxon>
        <taxon>Sarcoptidae</taxon>
        <taxon>Sarcoptinae</taxon>
        <taxon>Sarcoptes</taxon>
    </lineage>
</organism>
<reference evidence="3" key="1">
    <citation type="journal article" date="2020" name="PLoS Negl. Trop. Dis.">
        <title>High-quality nuclear genome for Sarcoptes scabiei-A critical resource for a neglected parasite.</title>
        <authorList>
            <person name="Korhonen P.K."/>
            <person name="Gasser R.B."/>
            <person name="Ma G."/>
            <person name="Wang T."/>
            <person name="Stroehlein A.J."/>
            <person name="Young N.D."/>
            <person name="Ang C.S."/>
            <person name="Fernando D.D."/>
            <person name="Lu H.C."/>
            <person name="Taylor S."/>
            <person name="Reynolds S.L."/>
            <person name="Mofiz E."/>
            <person name="Najaraj S.H."/>
            <person name="Gowda H."/>
            <person name="Madugundu A."/>
            <person name="Renuse S."/>
            <person name="Holt D."/>
            <person name="Pandey A."/>
            <person name="Papenfuss A.T."/>
            <person name="Fischer K."/>
        </authorList>
    </citation>
    <scope>NUCLEOTIDE SEQUENCE [LARGE SCALE GENOMIC DNA]</scope>
</reference>
<keyword evidence="3" id="KW-1185">Reference proteome</keyword>
<evidence type="ECO:0000313" key="2">
    <source>
        <dbReference type="EnsemblMetazoa" id="KAF7488834.1"/>
    </source>
</evidence>
<proteinExistence type="predicted"/>
<dbReference type="EMBL" id="WVUK01000065">
    <property type="protein sequence ID" value="KAF7488834.1"/>
    <property type="molecule type" value="Genomic_DNA"/>
</dbReference>
<dbReference type="EnsemblMetazoa" id="SSS_4655s_mrna">
    <property type="protein sequence ID" value="KAF7488834.1"/>
    <property type="gene ID" value="SSS_4655"/>
</dbReference>
<dbReference type="OrthoDB" id="6516396at2759"/>
<gene>
    <name evidence="1" type="ORF">SSS_4655</name>
</gene>
<evidence type="ECO:0000313" key="1">
    <source>
        <dbReference type="EMBL" id="KAF7488834.1"/>
    </source>
</evidence>
<accession>A0A834VB65</accession>
<name>A0A834VB65_SARSC</name>
<sequence>CCCCWISFFLASVPSIKKIQSLNHSSKLHLKHLIFFSIKDCNRFIDDEAIGTNRSRLGSEIKHFHRQKPPPSSLFQDGRLIEKYSSNIPEDVDDDRGLKSIYLDSNRAFSSSILSALPSPTQASLTTNNLFDLVIRTTSIFAILLRKFQTIALQVGPLFWIAFLIRIKCLTSMFRGDFLRRFHVNDISEDGSDYYDEDGGEIFGDFQSPLLRAIAPSRQTLLRISLVIGFTAILLQRSSINYWFLLAQYQWSLRTLQIYLCPLLYVAASRTFHEDL</sequence>